<dbReference type="GeneID" id="107218480"/>
<dbReference type="AlphaFoldDB" id="A0A6J0BCG5"/>
<dbReference type="SMART" id="SM01118">
    <property type="entry name" value="CYTH"/>
    <property type="match status" value="1"/>
</dbReference>
<accession>A0A6J0BCG5</accession>
<dbReference type="CDD" id="cd07890">
    <property type="entry name" value="CYTH-like_AC_IV-like"/>
    <property type="match status" value="1"/>
</dbReference>
<name>A0A6J0BCG5_NEOLC</name>
<dbReference type="SUPFAM" id="SSF55154">
    <property type="entry name" value="CYTH-like phosphatases"/>
    <property type="match status" value="1"/>
</dbReference>
<reference evidence="3" key="1">
    <citation type="submission" date="2025-08" db="UniProtKB">
        <authorList>
            <consortium name="RefSeq"/>
        </authorList>
    </citation>
    <scope>IDENTIFICATION</scope>
    <source>
        <tissue evidence="3">Thorax and Abdomen</tissue>
    </source>
</reference>
<dbReference type="PROSITE" id="PS51707">
    <property type="entry name" value="CYTH"/>
    <property type="match status" value="1"/>
</dbReference>
<dbReference type="Proteomes" id="UP000829291">
    <property type="component" value="Chromosome 7"/>
</dbReference>
<dbReference type="RefSeq" id="XP_015511857.2">
    <property type="nucleotide sequence ID" value="XM_015656371.2"/>
</dbReference>
<dbReference type="InterPro" id="IPR008173">
    <property type="entry name" value="Adenylyl_cyclase_CyaB"/>
</dbReference>
<dbReference type="GO" id="GO:0016462">
    <property type="term" value="F:pyrophosphatase activity"/>
    <property type="evidence" value="ECO:0007669"/>
    <property type="project" value="UniProtKB-ARBA"/>
</dbReference>
<feature type="domain" description="CYTH" evidence="1">
    <location>
        <begin position="31"/>
        <end position="200"/>
    </location>
</feature>
<evidence type="ECO:0000313" key="3">
    <source>
        <dbReference type="RefSeq" id="XP_015511857.2"/>
    </source>
</evidence>
<dbReference type="InterPro" id="IPR033469">
    <property type="entry name" value="CYTH-like_dom_sf"/>
</dbReference>
<sequence>MYSFFVGTKSVFRRLGRFPVSASLTSQNRTMRNVEIKAKIRDREDIISKAKILSNSQGFVIKQHDTFFKVPIGRLKLRKFEDGSGDLIYYDRPDTEGPKLSNFSKTAVCKEDVQGIAEVLKNSNGVIGIIQKLRMLYLVGQTRVHIDNVNGLGDFMELEVVLNEDQSLEDGQKIANELMAKLGVQQDDLIAGAYLDMKTTSN</sequence>
<keyword evidence="2" id="KW-1185">Reference proteome</keyword>
<dbReference type="OrthoDB" id="6159137at2759"/>
<dbReference type="InParanoid" id="A0A6J0BCG5"/>
<gene>
    <name evidence="3" type="primary">LOC107218480</name>
</gene>
<evidence type="ECO:0000259" key="1">
    <source>
        <dbReference type="PROSITE" id="PS51707"/>
    </source>
</evidence>
<proteinExistence type="predicted"/>
<dbReference type="Gene3D" id="2.40.320.10">
    <property type="entry name" value="Hypothetical Protein Pfu-838710-001"/>
    <property type="match status" value="1"/>
</dbReference>
<dbReference type="InterPro" id="IPR023577">
    <property type="entry name" value="CYTH_domain"/>
</dbReference>
<organism evidence="3">
    <name type="scientific">Neodiprion lecontei</name>
    <name type="common">Redheaded pine sawfly</name>
    <dbReference type="NCBI Taxonomy" id="441921"/>
    <lineage>
        <taxon>Eukaryota</taxon>
        <taxon>Metazoa</taxon>
        <taxon>Ecdysozoa</taxon>
        <taxon>Arthropoda</taxon>
        <taxon>Hexapoda</taxon>
        <taxon>Insecta</taxon>
        <taxon>Pterygota</taxon>
        <taxon>Neoptera</taxon>
        <taxon>Endopterygota</taxon>
        <taxon>Hymenoptera</taxon>
        <taxon>Tenthredinoidea</taxon>
        <taxon>Diprionidae</taxon>
        <taxon>Diprioninae</taxon>
        <taxon>Neodiprion</taxon>
    </lineage>
</organism>
<dbReference type="PANTHER" id="PTHR21028">
    <property type="entry name" value="SI:CH211-156B7.4"/>
    <property type="match status" value="1"/>
</dbReference>
<dbReference type="Pfam" id="PF01928">
    <property type="entry name" value="CYTH"/>
    <property type="match status" value="1"/>
</dbReference>
<evidence type="ECO:0000313" key="2">
    <source>
        <dbReference type="Proteomes" id="UP000829291"/>
    </source>
</evidence>
<dbReference type="FunCoup" id="A0A6J0BCG5">
    <property type="interactions" value="1"/>
</dbReference>
<dbReference type="PANTHER" id="PTHR21028:SF2">
    <property type="entry name" value="CYTH DOMAIN-CONTAINING PROTEIN"/>
    <property type="match status" value="1"/>
</dbReference>
<dbReference type="KEGG" id="nlo:107218480"/>
<protein>
    <submittedName>
        <fullName evidence="3">Uncharacterized protein LOC107218480</fullName>
    </submittedName>
</protein>